<feature type="domain" description="Methyltransferase" evidence="4">
    <location>
        <begin position="48"/>
        <end position="81"/>
    </location>
</feature>
<dbReference type="SUPFAM" id="SSF53335">
    <property type="entry name" value="S-adenosyl-L-methionine-dependent methyltransferases"/>
    <property type="match status" value="1"/>
</dbReference>
<keyword evidence="6" id="KW-1185">Reference proteome</keyword>
<comment type="caution">
    <text evidence="5">The sequence shown here is derived from an EMBL/GenBank/DDBJ whole genome shotgun (WGS) entry which is preliminary data.</text>
</comment>
<accession>A0A1E5LBC5</accession>
<name>A0A1E5LBC5_9BACI</name>
<dbReference type="EMBL" id="MJEH01000062">
    <property type="protein sequence ID" value="OEH91381.1"/>
    <property type="molecule type" value="Genomic_DNA"/>
</dbReference>
<keyword evidence="1" id="KW-0489">Methyltransferase</keyword>
<dbReference type="STRING" id="1305675.BFG57_05815"/>
<organism evidence="5 6">
    <name type="scientific">Bacillus solimangrovi</name>
    <dbReference type="NCBI Taxonomy" id="1305675"/>
    <lineage>
        <taxon>Bacteria</taxon>
        <taxon>Bacillati</taxon>
        <taxon>Bacillota</taxon>
        <taxon>Bacilli</taxon>
        <taxon>Bacillales</taxon>
        <taxon>Bacillaceae</taxon>
        <taxon>Bacillus</taxon>
    </lineage>
</organism>
<dbReference type="InterPro" id="IPR026170">
    <property type="entry name" value="FAM173A/B"/>
</dbReference>
<dbReference type="OrthoDB" id="5510758at2"/>
<dbReference type="InterPro" id="IPR029063">
    <property type="entry name" value="SAM-dependent_MTases_sf"/>
</dbReference>
<protein>
    <recommendedName>
        <fullName evidence="4">Methyltransferase domain-containing protein</fullName>
    </recommendedName>
</protein>
<dbReference type="AlphaFoldDB" id="A0A1E5LBC5"/>
<dbReference type="Gene3D" id="3.40.50.150">
    <property type="entry name" value="Vaccinia Virus protein VP39"/>
    <property type="match status" value="1"/>
</dbReference>
<dbReference type="Proteomes" id="UP000095209">
    <property type="component" value="Unassembled WGS sequence"/>
</dbReference>
<evidence type="ECO:0000256" key="2">
    <source>
        <dbReference type="ARBA" id="ARBA00022679"/>
    </source>
</evidence>
<gene>
    <name evidence="5" type="ORF">BFG57_05815</name>
</gene>
<evidence type="ECO:0000313" key="5">
    <source>
        <dbReference type="EMBL" id="OEH91381.1"/>
    </source>
</evidence>
<dbReference type="PANTHER" id="PTHR13610">
    <property type="entry name" value="METHYLTRANSFERASE DOMAIN-CONTAINING PROTEIN"/>
    <property type="match status" value="1"/>
</dbReference>
<dbReference type="PANTHER" id="PTHR13610:SF11">
    <property type="entry name" value="METHYLTRANSFERASE DOMAIN-CONTAINING PROTEIN"/>
    <property type="match status" value="1"/>
</dbReference>
<dbReference type="Pfam" id="PF13847">
    <property type="entry name" value="Methyltransf_31"/>
    <property type="match status" value="1"/>
</dbReference>
<dbReference type="RefSeq" id="WP_069718641.1">
    <property type="nucleotide sequence ID" value="NZ_MJEH01000062.1"/>
</dbReference>
<keyword evidence="2" id="KW-0808">Transferase</keyword>
<dbReference type="InterPro" id="IPR025714">
    <property type="entry name" value="Methyltranfer_dom"/>
</dbReference>
<dbReference type="GO" id="GO:0016279">
    <property type="term" value="F:protein-lysine N-methyltransferase activity"/>
    <property type="evidence" value="ECO:0007669"/>
    <property type="project" value="InterPro"/>
</dbReference>
<evidence type="ECO:0000256" key="1">
    <source>
        <dbReference type="ARBA" id="ARBA00022603"/>
    </source>
</evidence>
<keyword evidence="3" id="KW-0949">S-adenosyl-L-methionine</keyword>
<sequence>MDILVIIIAILITISIVFDSLRNGMTPTPSSQRVTYAIVNYLSKQKLNKNMKVYDLGCGWGTLIFPLAKQLPTAKVHGLDNALIPYLYCRIRNLFCKHKTTIHYSSFYTFDFTDANCIICYLYPKAMKQLKERFESELDPNCLIVSHFFAIPDWTPIHTIEINDLHKTNIYIYQPKHSYRPKK</sequence>
<reference evidence="5 6" key="1">
    <citation type="submission" date="2016-08" db="EMBL/GenBank/DDBJ databases">
        <title>Genome of Bacillus solimangrovi GH2-4.</title>
        <authorList>
            <person name="Lim S."/>
            <person name="Kim B.-C."/>
        </authorList>
    </citation>
    <scope>NUCLEOTIDE SEQUENCE [LARGE SCALE GENOMIC DNA]</scope>
    <source>
        <strain evidence="5 6">GH2-4</strain>
    </source>
</reference>
<evidence type="ECO:0000313" key="6">
    <source>
        <dbReference type="Proteomes" id="UP000095209"/>
    </source>
</evidence>
<evidence type="ECO:0000259" key="4">
    <source>
        <dbReference type="Pfam" id="PF13847"/>
    </source>
</evidence>
<proteinExistence type="predicted"/>
<dbReference type="GO" id="GO:0032259">
    <property type="term" value="P:methylation"/>
    <property type="evidence" value="ECO:0007669"/>
    <property type="project" value="UniProtKB-KW"/>
</dbReference>
<evidence type="ECO:0000256" key="3">
    <source>
        <dbReference type="ARBA" id="ARBA00022691"/>
    </source>
</evidence>